<dbReference type="SUPFAM" id="SSF63748">
    <property type="entry name" value="Tudor/PWWP/MBT"/>
    <property type="match status" value="3"/>
</dbReference>
<feature type="region of interest" description="Disordered" evidence="9">
    <location>
        <begin position="630"/>
        <end position="780"/>
    </location>
</feature>
<evidence type="ECO:0000256" key="1">
    <source>
        <dbReference type="ARBA" id="ARBA00004123"/>
    </source>
</evidence>
<dbReference type="GO" id="GO:0003682">
    <property type="term" value="F:chromatin binding"/>
    <property type="evidence" value="ECO:0007669"/>
    <property type="project" value="TreeGrafter"/>
</dbReference>
<protein>
    <recommendedName>
        <fullName evidence="12">SAM domain-containing protein</fullName>
    </recommendedName>
</protein>
<feature type="region of interest" description="Disordered" evidence="9">
    <location>
        <begin position="416"/>
        <end position="441"/>
    </location>
</feature>
<keyword evidence="4" id="KW-0863">Zinc-finger</keyword>
<feature type="region of interest" description="Disordered" evidence="9">
    <location>
        <begin position="526"/>
        <end position="545"/>
    </location>
</feature>
<comment type="subcellular location">
    <subcellularLocation>
        <location evidence="1">Nucleus</location>
    </subcellularLocation>
</comment>
<feature type="compositionally biased region" description="Acidic residues" evidence="9">
    <location>
        <begin position="1497"/>
        <end position="1512"/>
    </location>
</feature>
<dbReference type="GO" id="GO:0005634">
    <property type="term" value="C:nucleus"/>
    <property type="evidence" value="ECO:0007669"/>
    <property type="project" value="UniProtKB-SubCell"/>
</dbReference>
<dbReference type="CDD" id="cd20101">
    <property type="entry name" value="MBT_L3MBTL1-like_rpt1"/>
    <property type="match status" value="1"/>
</dbReference>
<evidence type="ECO:0000313" key="10">
    <source>
        <dbReference type="EnsemblMetazoa" id="AALB005292-PA"/>
    </source>
</evidence>
<dbReference type="VEuPathDB" id="VectorBase:AALB20_030302"/>
<feature type="compositionally biased region" description="Low complexity" evidence="9">
    <location>
        <begin position="947"/>
        <end position="990"/>
    </location>
</feature>
<feature type="compositionally biased region" description="Low complexity" evidence="9">
    <location>
        <begin position="1516"/>
        <end position="1527"/>
    </location>
</feature>
<dbReference type="InterPro" id="IPR050548">
    <property type="entry name" value="PcG_chromatin_remod_factors"/>
</dbReference>
<reference evidence="10" key="2">
    <citation type="submission" date="2022-08" db="UniProtKB">
        <authorList>
            <consortium name="EnsemblMetazoa"/>
        </authorList>
    </citation>
    <scope>IDENTIFICATION</scope>
    <source>
        <strain evidence="10">STECLA/ALBI9_A</strain>
    </source>
</reference>
<feature type="region of interest" description="Disordered" evidence="9">
    <location>
        <begin position="1489"/>
        <end position="1600"/>
    </location>
</feature>
<feature type="compositionally biased region" description="Polar residues" evidence="9">
    <location>
        <begin position="935"/>
        <end position="946"/>
    </location>
</feature>
<evidence type="ECO:0000256" key="2">
    <source>
        <dbReference type="ARBA" id="ARBA00022723"/>
    </source>
</evidence>
<evidence type="ECO:0000256" key="7">
    <source>
        <dbReference type="ARBA" id="ARBA00023163"/>
    </source>
</evidence>
<dbReference type="GO" id="GO:0045892">
    <property type="term" value="P:negative regulation of DNA-templated transcription"/>
    <property type="evidence" value="ECO:0007669"/>
    <property type="project" value="TreeGrafter"/>
</dbReference>
<dbReference type="EnsemblMetazoa" id="AALB005292-RA">
    <property type="protein sequence ID" value="AALB005292-PA"/>
    <property type="gene ID" value="AALB005292"/>
</dbReference>
<dbReference type="VEuPathDB" id="VectorBase:AALB005292"/>
<dbReference type="InterPro" id="IPR013761">
    <property type="entry name" value="SAM/pointed_sf"/>
</dbReference>
<feature type="region of interest" description="Disordered" evidence="9">
    <location>
        <begin position="208"/>
        <end position="238"/>
    </location>
</feature>
<dbReference type="InterPro" id="IPR004092">
    <property type="entry name" value="Mbt"/>
</dbReference>
<evidence type="ECO:0000313" key="11">
    <source>
        <dbReference type="Proteomes" id="UP000069272"/>
    </source>
</evidence>
<evidence type="ECO:0000256" key="3">
    <source>
        <dbReference type="ARBA" id="ARBA00022737"/>
    </source>
</evidence>
<dbReference type="CDD" id="cd20102">
    <property type="entry name" value="MBT_L3MBTL1-like_rpt2"/>
    <property type="match status" value="1"/>
</dbReference>
<feature type="region of interest" description="Disordered" evidence="9">
    <location>
        <begin position="842"/>
        <end position="878"/>
    </location>
</feature>
<dbReference type="SMART" id="SM00561">
    <property type="entry name" value="MBT"/>
    <property type="match status" value="3"/>
</dbReference>
<feature type="compositionally biased region" description="Basic and acidic residues" evidence="9">
    <location>
        <begin position="766"/>
        <end position="775"/>
    </location>
</feature>
<dbReference type="GO" id="GO:0008270">
    <property type="term" value="F:zinc ion binding"/>
    <property type="evidence" value="ECO:0007669"/>
    <property type="project" value="UniProtKB-KW"/>
</dbReference>
<feature type="compositionally biased region" description="Low complexity" evidence="9">
    <location>
        <begin position="1"/>
        <end position="34"/>
    </location>
</feature>
<feature type="compositionally biased region" description="Basic and acidic residues" evidence="9">
    <location>
        <begin position="656"/>
        <end position="672"/>
    </location>
</feature>
<feature type="compositionally biased region" description="Basic residues" evidence="9">
    <location>
        <begin position="715"/>
        <end position="727"/>
    </location>
</feature>
<sequence>MSVPLQHPTTVIQQQHQQQRQQQQQQQPQLHPQTTSGIQLADGSGQSRQLRPEVITSAVATPVPLPPAPRAGTVLQQYRKIAPKPSLTTTKPADAKVALLQATPSVISKPNATSTNTNLITYGTAVQIKAAAAVNSNATTDHLPSTSGPIPKPPSVIQRHPNVHAIAASQVKTITMSSNVVASSPSVVTVAVSAPPSVVGGTSLLLNKQSSPQTHQQQSQLLQPLATQSTGSCNSGSSSPLVNKVLLPNGSIIPATVVNSSIVPPLYMPSTKGGTSLLMKPVIVSSAGGDTGEQQTVKRIPIVLQPSAAGPGAINIQQKHVLAPLPKLSPFKTTTTTPATVVAPSKPSEFSVPFPVAEPKSTGATGGMVVQATVPNSIITATAKNHNNNIPTVIRKAAIEGLPTIELAGTERIVDTDVSNNDGTKRDDPSINHGPSVALNTAHPETVAGSDKQSASQDGAAAKLLPAATSHSRVVELQIDSVVSRVVIDEGGSRSSVIEAPVNAAVATLKKSDRLLKRALSTTEIEPEKKVEQAPTRSNSQIRNRRPSAIPTDEKLVSLLKQKWSQMKNNNQQQSTAASPALSMMQSDSKPNASVVEMKPNDSIAPELCVSKPDLLLLCNETIEQTVEPEQAVKKEKPELGTKKRRKQQFQSIRQPVEKERPDVVVKCENDKSTNVCHPSKPSIAGSEIGNERTMSTSSESTAGKQPDAPEPKGSAKRKQSLLKTKKGVATDSASGPPAAAATVRGKASRKRGKENTASESSFSVQDDKDSKDEPNGGCVVDTSTAADHLRWFDGIGYLTQSSLHFEFNHFGLVLPMAERDYESHCGTDVYAALEKPLAKRSRKEIHPMSDSPRLLEKEEEKQQTGGGTSVAKRKRKASGGSSQVDRYCCLQCGQFGRAVDFVTPEICSIACLKSSKNKILIEYIKRSTHALNMPQTTKGKENATNAKKLAASSTRRSARATTKQLPLETTEMPMTTTGTTTTSDDDSMSSLSLNSSAFLKNSKSEIRSLLPSPPFTPSSNGSAASGSASSTSNEETVDFSWAKYLKWCDAEAAPQELFSCWKAMREGVINPFKVGMKLEAIDPENNSLFCVCSVVKVRGYRMKLHFDGYPEEYDFWVNADSPEIFPPGWCSQTFRALQPPRGMKSEAFHWSRYLRGPAPQPAWFRHLSVEEQDTKNKFEVGMSLEADDLRKSGKVCVASVADKIKDRILVHFDGWDERYDYWVSIHSPNIHPINWHHNANEPLITPPDTSPRTFEWGKYVRTKGRIENRTVHPASRFLFNTRNPVGFKVGQRLEVVDPIQEQLIRPATIVAIDGYEIRVCFDGWPLSYAFWIADDSPDIHPINWCSLTKHPLEVPPHYIKQQKASKGATSEGAPAGEVVEEIVCEIGVCQGKGNSKASERTKHDRIQECPYKMSNWNNAERKKLRISNDQIQKYIYPKSNAPDIDEYGGQRSKRKSAINCQSYRAHKRPDVVEGPVSAPTTDDLEVPVKRIKQEPEEVEKEETEESIEEEGPSTLLPLPALAVAPAGASQSTRGRMESKRSLLMETSASRPHPAPQSSSYVPPPKPVALKAKVAPRTVEEQQRQHGARPRPSPQKTNTDAITQQRQLMEIAKPVIEGYGPQLLHAYELWQKHSRFLDHCTDGYGEQQKNPLCWTIDETAHYIEQLPGCDECAVKIRLEEINGKSFLSFSRNDLVEYMGFKVGPATKIYNGIIKLRQLVSSKFIQL</sequence>
<evidence type="ECO:0008006" key="12">
    <source>
        <dbReference type="Google" id="ProtNLM"/>
    </source>
</evidence>
<feature type="compositionally biased region" description="Polar residues" evidence="9">
    <location>
        <begin position="1545"/>
        <end position="1561"/>
    </location>
</feature>
<dbReference type="Gene3D" id="1.10.150.50">
    <property type="entry name" value="Transcription Factor, Ets-1"/>
    <property type="match status" value="1"/>
</dbReference>
<feature type="region of interest" description="Disordered" evidence="9">
    <location>
        <begin position="935"/>
        <end position="990"/>
    </location>
</feature>
<feature type="compositionally biased region" description="Polar residues" evidence="9">
    <location>
        <begin position="567"/>
        <end position="592"/>
    </location>
</feature>
<keyword evidence="11" id="KW-1185">Reference proteome</keyword>
<dbReference type="STRING" id="7167.A0A182FFK0"/>
<feature type="region of interest" description="Disordered" evidence="9">
    <location>
        <begin position="1"/>
        <end position="49"/>
    </location>
</feature>
<dbReference type="SUPFAM" id="SSF47769">
    <property type="entry name" value="SAM/Pointed domain"/>
    <property type="match status" value="1"/>
</dbReference>
<feature type="compositionally biased region" description="Basic and acidic residues" evidence="9">
    <location>
        <begin position="631"/>
        <end position="642"/>
    </location>
</feature>
<evidence type="ECO:0000256" key="5">
    <source>
        <dbReference type="ARBA" id="ARBA00022833"/>
    </source>
</evidence>
<accession>A0A182FFK0</accession>
<evidence type="ECO:0000256" key="4">
    <source>
        <dbReference type="ARBA" id="ARBA00022771"/>
    </source>
</evidence>
<dbReference type="PANTHER" id="PTHR12247">
    <property type="entry name" value="POLYCOMB GROUP PROTEIN"/>
    <property type="match status" value="1"/>
</dbReference>
<keyword evidence="3" id="KW-0677">Repeat</keyword>
<feature type="compositionally biased region" description="Low complexity" evidence="9">
    <location>
        <begin position="1018"/>
        <end position="1032"/>
    </location>
</feature>
<dbReference type="Gene3D" id="2.30.30.140">
    <property type="match status" value="3"/>
</dbReference>
<dbReference type="Pfam" id="PF02820">
    <property type="entry name" value="MBT"/>
    <property type="match status" value="3"/>
</dbReference>
<dbReference type="PROSITE" id="PS51079">
    <property type="entry name" value="MBT"/>
    <property type="match status" value="3"/>
</dbReference>
<keyword evidence="5" id="KW-0862">Zinc</keyword>
<dbReference type="GO" id="GO:0042393">
    <property type="term" value="F:histone binding"/>
    <property type="evidence" value="ECO:0007669"/>
    <property type="project" value="TreeGrafter"/>
</dbReference>
<keyword evidence="6" id="KW-0805">Transcription regulation</keyword>
<evidence type="ECO:0000256" key="9">
    <source>
        <dbReference type="SAM" id="MobiDB-lite"/>
    </source>
</evidence>
<keyword evidence="8" id="KW-0539">Nucleus</keyword>
<dbReference type="InterPro" id="IPR002515">
    <property type="entry name" value="Znf_C2H2C"/>
</dbReference>
<feature type="compositionally biased region" description="Low complexity" evidence="9">
    <location>
        <begin position="209"/>
        <end position="238"/>
    </location>
</feature>
<proteinExistence type="predicted"/>
<keyword evidence="2" id="KW-0479">Metal-binding</keyword>
<dbReference type="PROSITE" id="PS51802">
    <property type="entry name" value="ZF_CCHHC"/>
    <property type="match status" value="1"/>
</dbReference>
<feature type="region of interest" description="Disordered" evidence="9">
    <location>
        <begin position="567"/>
        <end position="596"/>
    </location>
</feature>
<dbReference type="CDD" id="cd20103">
    <property type="entry name" value="MBT_L3MBTL1-like_rpt3"/>
    <property type="match status" value="1"/>
</dbReference>
<reference evidence="10 11" key="1">
    <citation type="journal article" date="2017" name="G3 (Bethesda)">
        <title>The Physical Genome Mapping of Anopheles albimanus Corrected Scaffold Misassemblies and Identified Interarm Rearrangements in Genus Anopheles.</title>
        <authorList>
            <person name="Artemov G.N."/>
            <person name="Peery A.N."/>
            <person name="Jiang X."/>
            <person name="Tu Z."/>
            <person name="Stegniy V.N."/>
            <person name="Sharakhova M.V."/>
            <person name="Sharakhov I.V."/>
        </authorList>
    </citation>
    <scope>NUCLEOTIDE SEQUENCE [LARGE SCALE GENOMIC DNA]</scope>
    <source>
        <strain evidence="10 11">ALBI9_A</strain>
    </source>
</reference>
<feature type="compositionally biased region" description="Basic and acidic residues" evidence="9">
    <location>
        <begin position="854"/>
        <end position="863"/>
    </location>
</feature>
<feature type="region of interest" description="Disordered" evidence="9">
    <location>
        <begin position="1010"/>
        <end position="1032"/>
    </location>
</feature>
<evidence type="ECO:0000256" key="8">
    <source>
        <dbReference type="ARBA" id="ARBA00023242"/>
    </source>
</evidence>
<dbReference type="Proteomes" id="UP000069272">
    <property type="component" value="Chromosome 3L"/>
</dbReference>
<organism evidence="10 11">
    <name type="scientific">Anopheles albimanus</name>
    <name type="common">New world malaria mosquito</name>
    <dbReference type="NCBI Taxonomy" id="7167"/>
    <lineage>
        <taxon>Eukaryota</taxon>
        <taxon>Metazoa</taxon>
        <taxon>Ecdysozoa</taxon>
        <taxon>Arthropoda</taxon>
        <taxon>Hexapoda</taxon>
        <taxon>Insecta</taxon>
        <taxon>Pterygota</taxon>
        <taxon>Neoptera</taxon>
        <taxon>Endopterygota</taxon>
        <taxon>Diptera</taxon>
        <taxon>Nematocera</taxon>
        <taxon>Culicoidea</taxon>
        <taxon>Culicidae</taxon>
        <taxon>Anophelinae</taxon>
        <taxon>Anopheles</taxon>
    </lineage>
</organism>
<feature type="compositionally biased region" description="Polar residues" evidence="9">
    <location>
        <begin position="693"/>
        <end position="704"/>
    </location>
</feature>
<name>A0A182FFK0_ANOAL</name>
<keyword evidence="7" id="KW-0804">Transcription</keyword>
<feature type="compositionally biased region" description="Polar residues" evidence="9">
    <location>
        <begin position="756"/>
        <end position="765"/>
    </location>
</feature>
<dbReference type="PANTHER" id="PTHR12247:SF131">
    <property type="entry name" value="LD05287P"/>
    <property type="match status" value="1"/>
</dbReference>
<evidence type="ECO:0000256" key="6">
    <source>
        <dbReference type="ARBA" id="ARBA00023015"/>
    </source>
</evidence>